<dbReference type="KEGG" id="nin:NADRNF5_1849"/>
<name>A0A0D5C553_9ARCH</name>
<evidence type="ECO:0000313" key="1">
    <source>
        <dbReference type="EMBL" id="AJW71527.1"/>
    </source>
</evidence>
<evidence type="ECO:0000313" key="2">
    <source>
        <dbReference type="Proteomes" id="UP000032408"/>
    </source>
</evidence>
<dbReference type="RefSeq" id="WP_048117583.1">
    <property type="nucleotide sequence ID" value="NZ_CP011070.1"/>
</dbReference>
<dbReference type="GeneID" id="24821016"/>
<sequence length="185" mass="21113">MVKKLPNSVSTSTTVRIPNHIYDIIEFEASSNDSTVSTVINNILRKHASWDRFVGDIGFMYVQKPLVRALFEKVSNKDLAQMSDTIGYARIRDAVLFIDGKVDVTGITYVIKLWLTTSNIPIRVIETDESIEFIVKHNLGNKWSIYFSTILKKLFGELKIASIEEDIEDHTVEITFSLKSKKKKK</sequence>
<organism evidence="1 2">
    <name type="scientific">Nitrosopumilus adriaticus</name>
    <dbReference type="NCBI Taxonomy" id="1580092"/>
    <lineage>
        <taxon>Archaea</taxon>
        <taxon>Nitrososphaerota</taxon>
        <taxon>Nitrososphaeria</taxon>
        <taxon>Nitrosopumilales</taxon>
        <taxon>Nitrosopumilaceae</taxon>
        <taxon>Nitrosopumilus</taxon>
    </lineage>
</organism>
<reference evidence="1 2" key="2">
    <citation type="journal article" date="2016" name="ISME J.">
        <title>Physiological and genomic characterization of two novel marine thaumarchaeal strains indicates niche differentiation.</title>
        <authorList>
            <person name="Bayer B."/>
            <person name="Vojvoda J."/>
            <person name="Offre P."/>
            <person name="Alves R.J."/>
            <person name="Elisabeth N.H."/>
            <person name="Garcia J.A."/>
            <person name="Volland J.M."/>
            <person name="Srivastava A."/>
            <person name="Schleper C."/>
            <person name="Herndl G.J."/>
        </authorList>
    </citation>
    <scope>NUCLEOTIDE SEQUENCE [LARGE SCALE GENOMIC DNA]</scope>
    <source>
        <strain evidence="1 2">NF5</strain>
    </source>
</reference>
<dbReference type="Proteomes" id="UP000032408">
    <property type="component" value="Chromosome"/>
</dbReference>
<dbReference type="EMBL" id="CP011070">
    <property type="protein sequence ID" value="AJW71527.1"/>
    <property type="molecule type" value="Genomic_DNA"/>
</dbReference>
<dbReference type="AlphaFoldDB" id="A0A0D5C553"/>
<protein>
    <submittedName>
        <fullName evidence="1">Uncharacterized protein</fullName>
    </submittedName>
</protein>
<dbReference type="STRING" id="1580092.NADRNF5_1849"/>
<keyword evidence="2" id="KW-1185">Reference proteome</keyword>
<dbReference type="OrthoDB" id="6105at2157"/>
<gene>
    <name evidence="1" type="ORF">NADRNF5_1849</name>
</gene>
<dbReference type="HOGENOM" id="CLU_100103_1_0_2"/>
<accession>A0A0D5C553</accession>
<proteinExistence type="predicted"/>
<reference evidence="2" key="1">
    <citation type="submission" date="2015-03" db="EMBL/GenBank/DDBJ databases">
        <title>Characterization of two novel Thaumarchaeota isolated from the Northern Adriatic Sea.</title>
        <authorList>
            <person name="Bayer B."/>
            <person name="Vojvoda J."/>
            <person name="Offre P."/>
            <person name="Srivastava A."/>
            <person name="Elisabeth N."/>
            <person name="Garcia J.A.L."/>
            <person name="Schleper C."/>
            <person name="Herndl G.J."/>
        </authorList>
    </citation>
    <scope>NUCLEOTIDE SEQUENCE [LARGE SCALE GENOMIC DNA]</scope>
    <source>
        <strain evidence="2">NF5</strain>
    </source>
</reference>